<keyword evidence="1" id="KW-0812">Transmembrane</keyword>
<dbReference type="Pfam" id="PF24838">
    <property type="entry name" value="8xMP"/>
    <property type="match status" value="1"/>
</dbReference>
<name>A0ABR9K9N8_9ACTN</name>
<feature type="transmembrane region" description="Helical" evidence="1">
    <location>
        <begin position="27"/>
        <end position="49"/>
    </location>
</feature>
<gene>
    <name evidence="2" type="ORF">H4W81_001076</name>
</gene>
<reference evidence="2 3" key="1">
    <citation type="submission" date="2020-10" db="EMBL/GenBank/DDBJ databases">
        <title>Sequencing the genomes of 1000 actinobacteria strains.</title>
        <authorList>
            <person name="Klenk H.-P."/>
        </authorList>
    </citation>
    <scope>NUCLEOTIDE SEQUENCE [LARGE SCALE GENOMIC DNA]</scope>
    <source>
        <strain evidence="2 3">DSM 43748</strain>
    </source>
</reference>
<comment type="caution">
    <text evidence="2">The sequence shown here is derived from an EMBL/GenBank/DDBJ whole genome shotgun (WGS) entry which is preliminary data.</text>
</comment>
<keyword evidence="1" id="KW-0472">Membrane</keyword>
<dbReference type="EMBL" id="JADBEF010000001">
    <property type="protein sequence ID" value="MBE1558297.1"/>
    <property type="molecule type" value="Genomic_DNA"/>
</dbReference>
<proteinExistence type="predicted"/>
<evidence type="ECO:0000313" key="2">
    <source>
        <dbReference type="EMBL" id="MBE1558297.1"/>
    </source>
</evidence>
<dbReference type="RefSeq" id="WP_225958473.1">
    <property type="nucleotide sequence ID" value="NZ_BAAASY010000003.1"/>
</dbReference>
<dbReference type="InterPro" id="IPR056918">
    <property type="entry name" value="8xMP"/>
</dbReference>
<dbReference type="Proteomes" id="UP000661607">
    <property type="component" value="Unassembled WGS sequence"/>
</dbReference>
<protein>
    <submittedName>
        <fullName evidence="2">Uncharacterized protein</fullName>
    </submittedName>
</protein>
<organism evidence="2 3">
    <name type="scientific">Nonomuraea africana</name>
    <dbReference type="NCBI Taxonomy" id="46171"/>
    <lineage>
        <taxon>Bacteria</taxon>
        <taxon>Bacillati</taxon>
        <taxon>Actinomycetota</taxon>
        <taxon>Actinomycetes</taxon>
        <taxon>Streptosporangiales</taxon>
        <taxon>Streptosporangiaceae</taxon>
        <taxon>Nonomuraea</taxon>
    </lineage>
</organism>
<keyword evidence="1" id="KW-1133">Transmembrane helix</keyword>
<feature type="transmembrane region" description="Helical" evidence="1">
    <location>
        <begin position="55"/>
        <end position="74"/>
    </location>
</feature>
<evidence type="ECO:0000256" key="1">
    <source>
        <dbReference type="SAM" id="Phobius"/>
    </source>
</evidence>
<accession>A0ABR9K9N8</accession>
<keyword evidence="3" id="KW-1185">Reference proteome</keyword>
<sequence length="149" mass="16941">MSDSDPAVIELYKIAVEMADRVSSRRAVANAFFLSIQTTLISVSALSLLNVQRAWPMSLVLAVVGVALSATWWFQLRSYRDLNRAKFTVINEIELRLPVQPFTSEWKSLVQTRTNSWWRRYADLGASERFIPGVFAVLHLLTFAGRFTT</sequence>
<evidence type="ECO:0000313" key="3">
    <source>
        <dbReference type="Proteomes" id="UP000661607"/>
    </source>
</evidence>